<gene>
    <name evidence="1" type="ordered locus">Pro_0578</name>
</gene>
<dbReference type="eggNOG" id="ENOG50342UN">
    <property type="taxonomic scope" value="Bacteria"/>
</dbReference>
<dbReference type="EMBL" id="AE017126">
    <property type="protein sequence ID" value="AAP99623.1"/>
    <property type="molecule type" value="Genomic_DNA"/>
</dbReference>
<name>Q7VD11_PROMA</name>
<protein>
    <submittedName>
        <fullName evidence="1">Uncharacterized protein</fullName>
    </submittedName>
</protein>
<dbReference type="AlphaFoldDB" id="Q7VD11"/>
<reference evidence="1 2" key="1">
    <citation type="journal article" date="2003" name="Proc. Natl. Acad. Sci. U.S.A.">
        <title>Genome sequence of the cyanobacterium Prochlorococcus marinus SS120, a nearly minimal oxyphototrophic genome.</title>
        <authorList>
            <person name="Dufresne A."/>
            <person name="Salanoubat M."/>
            <person name="Partensky F."/>
            <person name="Artiguenave F."/>
            <person name="Axmann I.M."/>
            <person name="Barbe V."/>
            <person name="Duprat S."/>
            <person name="Galperin M.Y."/>
            <person name="Koonin E.V."/>
            <person name="Le Gall F."/>
            <person name="Makarova K.S."/>
            <person name="Ostrowski M."/>
            <person name="Oztas S."/>
            <person name="Robert C."/>
            <person name="Rogozin I.B."/>
            <person name="Scanlan D.J."/>
            <person name="Tandeau de Marsac N."/>
            <person name="Weissenbach J."/>
            <person name="Wincker P."/>
            <person name="Wolf Y.I."/>
            <person name="Hess W.R."/>
        </authorList>
    </citation>
    <scope>NUCLEOTIDE SEQUENCE [LARGE SCALE GENOMIC DNA]</scope>
    <source>
        <strain evidence="2">SARG / CCMP1375 / SS120</strain>
    </source>
</reference>
<dbReference type="HOGENOM" id="CLU_170427_0_0_3"/>
<keyword evidence="2" id="KW-1185">Reference proteome</keyword>
<evidence type="ECO:0000313" key="1">
    <source>
        <dbReference type="EMBL" id="AAP99623.1"/>
    </source>
</evidence>
<sequence>MEKWNKQVEEEIILLIKDWLKHKGKTQKDLRDILNASSDRMPALIETLKAEYSSGGIPNLVSVLCSIEQSWAKGNPPILKQETSSDPFSQLDLLLEELKEDCNN</sequence>
<proteinExistence type="predicted"/>
<dbReference type="EnsemblBacteria" id="AAP99623">
    <property type="protein sequence ID" value="AAP99623"/>
    <property type="gene ID" value="Pro_0578"/>
</dbReference>
<organism evidence="1 2">
    <name type="scientific">Prochlorococcus marinus (strain SARG / CCMP1375 / SS120)</name>
    <dbReference type="NCBI Taxonomy" id="167539"/>
    <lineage>
        <taxon>Bacteria</taxon>
        <taxon>Bacillati</taxon>
        <taxon>Cyanobacteriota</taxon>
        <taxon>Cyanophyceae</taxon>
        <taxon>Synechococcales</taxon>
        <taxon>Prochlorococcaceae</taxon>
        <taxon>Prochlorococcus</taxon>
    </lineage>
</organism>
<dbReference type="PATRIC" id="fig|167539.5.peg.593"/>
<dbReference type="RefSeq" id="WP_011124731.1">
    <property type="nucleotide sequence ID" value="NC_005042.1"/>
</dbReference>
<dbReference type="Proteomes" id="UP000001420">
    <property type="component" value="Chromosome"/>
</dbReference>
<dbReference type="STRING" id="167539.Pro_0578"/>
<accession>Q7VD11</accession>
<evidence type="ECO:0000313" key="2">
    <source>
        <dbReference type="Proteomes" id="UP000001420"/>
    </source>
</evidence>
<dbReference type="OrthoDB" id="557189at2"/>
<dbReference type="KEGG" id="pma:Pro_0578"/>